<dbReference type="Proteomes" id="UP000002630">
    <property type="component" value="Linkage Group LG17"/>
</dbReference>
<reference evidence="1 2" key="1">
    <citation type="journal article" date="2010" name="Nature">
        <title>The Ectocarpus genome and the independent evolution of multicellularity in brown algae.</title>
        <authorList>
            <person name="Cock J.M."/>
            <person name="Sterck L."/>
            <person name="Rouze P."/>
            <person name="Scornet D."/>
            <person name="Allen A.E."/>
            <person name="Amoutzias G."/>
            <person name="Anthouard V."/>
            <person name="Artiguenave F."/>
            <person name="Aury J.M."/>
            <person name="Badger J.H."/>
            <person name="Beszteri B."/>
            <person name="Billiau K."/>
            <person name="Bonnet E."/>
            <person name="Bothwell J.H."/>
            <person name="Bowler C."/>
            <person name="Boyen C."/>
            <person name="Brownlee C."/>
            <person name="Carrano C.J."/>
            <person name="Charrier B."/>
            <person name="Cho G.Y."/>
            <person name="Coelho S.M."/>
            <person name="Collen J."/>
            <person name="Corre E."/>
            <person name="Da Silva C."/>
            <person name="Delage L."/>
            <person name="Delaroque N."/>
            <person name="Dittami S.M."/>
            <person name="Doulbeau S."/>
            <person name="Elias M."/>
            <person name="Farnham G."/>
            <person name="Gachon C.M."/>
            <person name="Gschloessl B."/>
            <person name="Heesch S."/>
            <person name="Jabbari K."/>
            <person name="Jubin C."/>
            <person name="Kawai H."/>
            <person name="Kimura K."/>
            <person name="Kloareg B."/>
            <person name="Kupper F.C."/>
            <person name="Lang D."/>
            <person name="Le Bail A."/>
            <person name="Leblanc C."/>
            <person name="Lerouge P."/>
            <person name="Lohr M."/>
            <person name="Lopez P.J."/>
            <person name="Martens C."/>
            <person name="Maumus F."/>
            <person name="Michel G."/>
            <person name="Miranda-Saavedra D."/>
            <person name="Morales J."/>
            <person name="Moreau H."/>
            <person name="Motomura T."/>
            <person name="Nagasato C."/>
            <person name="Napoli C.A."/>
            <person name="Nelson D.R."/>
            <person name="Nyvall-Collen P."/>
            <person name="Peters A.F."/>
            <person name="Pommier C."/>
            <person name="Potin P."/>
            <person name="Poulain J."/>
            <person name="Quesneville H."/>
            <person name="Read B."/>
            <person name="Rensing S.A."/>
            <person name="Ritter A."/>
            <person name="Rousvoal S."/>
            <person name="Samanta M."/>
            <person name="Samson G."/>
            <person name="Schroeder D.C."/>
            <person name="Segurens B."/>
            <person name="Strittmatter M."/>
            <person name="Tonon T."/>
            <person name="Tregear J.W."/>
            <person name="Valentin K."/>
            <person name="von Dassow P."/>
            <person name="Yamagishi T."/>
            <person name="Van de Peer Y."/>
            <person name="Wincker P."/>
        </authorList>
    </citation>
    <scope>NUCLEOTIDE SEQUENCE [LARGE SCALE GENOMIC DNA]</scope>
    <source>
        <strain evidence="2">Ec32 / CCAP1310/4</strain>
    </source>
</reference>
<protein>
    <submittedName>
        <fullName evidence="1">Ubiquitin family protein</fullName>
    </submittedName>
</protein>
<accession>D7G8J0</accession>
<dbReference type="InterPro" id="IPR037883">
    <property type="entry name" value="Knr4/Smi1-like_sf"/>
</dbReference>
<dbReference type="AlphaFoldDB" id="D7G8J0"/>
<proteinExistence type="predicted"/>
<name>D7G8J0_ECTSI</name>
<keyword evidence="2" id="KW-1185">Reference proteome</keyword>
<dbReference type="EMBL" id="FN649742">
    <property type="protein sequence ID" value="CBJ28035.1"/>
    <property type="molecule type" value="Genomic_DNA"/>
</dbReference>
<gene>
    <name evidence="1" type="ORF">Esi_0089_0095</name>
</gene>
<dbReference type="eggNOG" id="ENOG502S24U">
    <property type="taxonomic scope" value="Eukaryota"/>
</dbReference>
<evidence type="ECO:0000313" key="2">
    <source>
        <dbReference type="Proteomes" id="UP000002630"/>
    </source>
</evidence>
<dbReference type="Gene3D" id="3.40.1580.10">
    <property type="entry name" value="SMI1/KNR4-like"/>
    <property type="match status" value="1"/>
</dbReference>
<evidence type="ECO:0000313" key="1">
    <source>
        <dbReference type="EMBL" id="CBJ28035.1"/>
    </source>
</evidence>
<dbReference type="OrthoDB" id="58077at2759"/>
<dbReference type="EMBL" id="FN649127">
    <property type="protein sequence ID" value="CBJ28035.1"/>
    <property type="molecule type" value="Genomic_DNA"/>
</dbReference>
<dbReference type="SUPFAM" id="SSF160631">
    <property type="entry name" value="SMI1/KNR4-like"/>
    <property type="match status" value="1"/>
</dbReference>
<dbReference type="STRING" id="2880.D7G8J0"/>
<organism evidence="1 2">
    <name type="scientific">Ectocarpus siliculosus</name>
    <name type="common">Brown alga</name>
    <name type="synonym">Conferva siliculosa</name>
    <dbReference type="NCBI Taxonomy" id="2880"/>
    <lineage>
        <taxon>Eukaryota</taxon>
        <taxon>Sar</taxon>
        <taxon>Stramenopiles</taxon>
        <taxon>Ochrophyta</taxon>
        <taxon>PX clade</taxon>
        <taxon>Phaeophyceae</taxon>
        <taxon>Ectocarpales</taxon>
        <taxon>Ectocarpaceae</taxon>
        <taxon>Ectocarpus</taxon>
    </lineage>
</organism>
<dbReference type="OMA" id="DERDQCI"/>
<dbReference type="InParanoid" id="D7G8J0"/>
<sequence>MDTTIPEELRSIMTIQDGQLWFSEKQALTCKAMVAAAFKMEGRVSGWRAGLIPFAKDVDDSFLVTDTQARGCPVVEWDAADGEGGTVAKTFSLFLEGFRNELLSGQCEYVEGLGVVEKITKSNVSSPPRGNRK</sequence>